<keyword evidence="3" id="KW-0732">Signal</keyword>
<name>S8FB25_FOMSC</name>
<dbReference type="HOGENOM" id="CLU_847399_0_0_1"/>
<keyword evidence="5" id="KW-1185">Reference proteome</keyword>
<evidence type="ECO:0000256" key="1">
    <source>
        <dbReference type="SAM" id="MobiDB-lite"/>
    </source>
</evidence>
<organism evidence="4 5">
    <name type="scientific">Fomitopsis schrenkii</name>
    <name type="common">Brown rot fungus</name>
    <dbReference type="NCBI Taxonomy" id="2126942"/>
    <lineage>
        <taxon>Eukaryota</taxon>
        <taxon>Fungi</taxon>
        <taxon>Dikarya</taxon>
        <taxon>Basidiomycota</taxon>
        <taxon>Agaricomycotina</taxon>
        <taxon>Agaricomycetes</taxon>
        <taxon>Polyporales</taxon>
        <taxon>Fomitopsis</taxon>
    </lineage>
</organism>
<keyword evidence="2" id="KW-0472">Membrane</keyword>
<keyword evidence="2" id="KW-1133">Transmembrane helix</keyword>
<evidence type="ECO:0000313" key="4">
    <source>
        <dbReference type="EMBL" id="EPS95754.1"/>
    </source>
</evidence>
<gene>
    <name evidence="4" type="ORF">FOMPIDRAFT_1062580</name>
</gene>
<keyword evidence="2" id="KW-0812">Transmembrane</keyword>
<proteinExistence type="predicted"/>
<feature type="region of interest" description="Disordered" evidence="1">
    <location>
        <begin position="278"/>
        <end position="328"/>
    </location>
</feature>
<feature type="signal peptide" evidence="3">
    <location>
        <begin position="1"/>
        <end position="15"/>
    </location>
</feature>
<dbReference type="OrthoDB" id="2801019at2759"/>
<dbReference type="InParanoid" id="S8FB25"/>
<accession>S8FB25</accession>
<dbReference type="AlphaFoldDB" id="S8FB25"/>
<feature type="compositionally biased region" description="Basic and acidic residues" evidence="1">
    <location>
        <begin position="280"/>
        <end position="312"/>
    </location>
</feature>
<reference evidence="4 5" key="1">
    <citation type="journal article" date="2012" name="Science">
        <title>The Paleozoic origin of enzymatic lignin decomposition reconstructed from 31 fungal genomes.</title>
        <authorList>
            <person name="Floudas D."/>
            <person name="Binder M."/>
            <person name="Riley R."/>
            <person name="Barry K."/>
            <person name="Blanchette R.A."/>
            <person name="Henrissat B."/>
            <person name="Martinez A.T."/>
            <person name="Otillar R."/>
            <person name="Spatafora J.W."/>
            <person name="Yadav J.S."/>
            <person name="Aerts A."/>
            <person name="Benoit I."/>
            <person name="Boyd A."/>
            <person name="Carlson A."/>
            <person name="Copeland A."/>
            <person name="Coutinho P.M."/>
            <person name="de Vries R.P."/>
            <person name="Ferreira P."/>
            <person name="Findley K."/>
            <person name="Foster B."/>
            <person name="Gaskell J."/>
            <person name="Glotzer D."/>
            <person name="Gorecki P."/>
            <person name="Heitman J."/>
            <person name="Hesse C."/>
            <person name="Hori C."/>
            <person name="Igarashi K."/>
            <person name="Jurgens J.A."/>
            <person name="Kallen N."/>
            <person name="Kersten P."/>
            <person name="Kohler A."/>
            <person name="Kuees U."/>
            <person name="Kumar T.K.A."/>
            <person name="Kuo A."/>
            <person name="LaButti K."/>
            <person name="Larrondo L.F."/>
            <person name="Lindquist E."/>
            <person name="Ling A."/>
            <person name="Lombard V."/>
            <person name="Lucas S."/>
            <person name="Lundell T."/>
            <person name="Martin R."/>
            <person name="McLaughlin D.J."/>
            <person name="Morgenstern I."/>
            <person name="Morin E."/>
            <person name="Murat C."/>
            <person name="Nagy L.G."/>
            <person name="Nolan M."/>
            <person name="Ohm R.A."/>
            <person name="Patyshakuliyeva A."/>
            <person name="Rokas A."/>
            <person name="Ruiz-Duenas F.J."/>
            <person name="Sabat G."/>
            <person name="Salamov A."/>
            <person name="Samejima M."/>
            <person name="Schmutz J."/>
            <person name="Slot J.C."/>
            <person name="St John F."/>
            <person name="Stenlid J."/>
            <person name="Sun H."/>
            <person name="Sun S."/>
            <person name="Syed K."/>
            <person name="Tsang A."/>
            <person name="Wiebenga A."/>
            <person name="Young D."/>
            <person name="Pisabarro A."/>
            <person name="Eastwood D.C."/>
            <person name="Martin F."/>
            <person name="Cullen D."/>
            <person name="Grigoriev I.V."/>
            <person name="Hibbett D.S."/>
        </authorList>
    </citation>
    <scope>NUCLEOTIDE SEQUENCE</scope>
    <source>
        <strain evidence="5">FP-58527</strain>
    </source>
</reference>
<feature type="compositionally biased region" description="Basic residues" evidence="1">
    <location>
        <begin position="313"/>
        <end position="328"/>
    </location>
</feature>
<evidence type="ECO:0000256" key="2">
    <source>
        <dbReference type="SAM" id="Phobius"/>
    </source>
</evidence>
<evidence type="ECO:0000256" key="3">
    <source>
        <dbReference type="SAM" id="SignalP"/>
    </source>
</evidence>
<feature type="transmembrane region" description="Helical" evidence="2">
    <location>
        <begin position="179"/>
        <end position="200"/>
    </location>
</feature>
<protein>
    <submittedName>
        <fullName evidence="4">Uncharacterized protein</fullName>
    </submittedName>
</protein>
<evidence type="ECO:0000313" key="5">
    <source>
        <dbReference type="Proteomes" id="UP000015241"/>
    </source>
</evidence>
<dbReference type="EMBL" id="KE504201">
    <property type="protein sequence ID" value="EPS95754.1"/>
    <property type="molecule type" value="Genomic_DNA"/>
</dbReference>
<dbReference type="Proteomes" id="UP000015241">
    <property type="component" value="Unassembled WGS sequence"/>
</dbReference>
<feature type="chain" id="PRO_5012000154" evidence="3">
    <location>
        <begin position="16"/>
        <end position="328"/>
    </location>
</feature>
<sequence>MRFLKLLAEVGVGLGTFLNGYCPEVGPAPTPHGISINGVCETWGNAVDTFLYNIEPAVLVTKAGSIVAWDALTTGGWQSGLASLYNDWSLDLGFIYGSSILDTGGTSDEALPPGEVSAPKDVYTGPKEIMLAPCIICKVLPDAPTTTPGDAAVTPAAIESESGAAPAPSAHSADIEQQLVFIAFVVVFWVLHIWIMLYAAERTVIDTHAIPFVRKWIARPVFAVLHYVGWMSFGEPIPWPTECKFIIVTKDGRFLSMARLSRKDYILARGVPLVDDEELETKAPAEPEREPPARVWHPDMHVSTSGRRESRRGQKKAAKMSKTKKKSG</sequence>